<dbReference type="JaponicusDB" id="SJAG_03733">
    <property type="gene designation" value="csn4"/>
</dbReference>
<evidence type="ECO:0000313" key="2">
    <source>
        <dbReference type="EMBL" id="EEB08575.1"/>
    </source>
</evidence>
<organism evidence="2 4">
    <name type="scientific">Schizosaccharomyces japonicus (strain yFS275 / FY16936)</name>
    <name type="common">Fission yeast</name>
    <dbReference type="NCBI Taxonomy" id="402676"/>
    <lineage>
        <taxon>Eukaryota</taxon>
        <taxon>Fungi</taxon>
        <taxon>Dikarya</taxon>
        <taxon>Ascomycota</taxon>
        <taxon>Taphrinomycotina</taxon>
        <taxon>Schizosaccharomycetes</taxon>
        <taxon>Schizosaccharomycetales</taxon>
        <taxon>Schizosaccharomycetaceae</taxon>
        <taxon>Schizosaccharomyces</taxon>
    </lineage>
</organism>
<dbReference type="InterPro" id="IPR011990">
    <property type="entry name" value="TPR-like_helical_dom_sf"/>
</dbReference>
<dbReference type="GeneID" id="7052249"/>
<proteinExistence type="predicted"/>
<dbReference type="Gene3D" id="1.10.10.10">
    <property type="entry name" value="Winged helix-like DNA-binding domain superfamily/Winged helix DNA-binding domain"/>
    <property type="match status" value="1"/>
</dbReference>
<name>B6K2T5_SCHJY</name>
<dbReference type="STRING" id="402676.B6K2T5"/>
<sequence length="369" mass="42689">MASLVNLTAEQLDILLKGVDVSSRLSDLFECISYYLSPERYKESVSQQEVLLTYFGETKELDKRKSLLLHFHERIQNLSDVRRNVYVNCCLQLASIEEEQGQYEAAIPFLKEVENVMVKDDENEQILLVRLRIADNYMKTKQYDKAAMLLRTSIQYLNREKNEQLVTDFLFCNARTLDETHQYGDAALNYSKVLDYESRLQDPIVSECVRMTAICIFLSQPTTELADLLLKLYVHPLSKTTDIYPMLKKCARYEILDRKDATRLLPCLAAHQVTFVQDIMLAQKNVFLELNIALYSRNYLRASIPVFAKHLCVSPAALQYTLIDMIKDQRLNAHIDQVNGIVTFHDHTKAGIYAKNLERLCENLEKYGC</sequence>
<dbReference type="Proteomes" id="UP000001744">
    <property type="component" value="Unassembled WGS sequence"/>
</dbReference>
<accession>B6K2T5</accession>
<dbReference type="EMBL" id="KE651167">
    <property type="protein sequence ID" value="EEB08575.1"/>
    <property type="molecule type" value="Genomic_DNA"/>
</dbReference>
<evidence type="ECO:0000313" key="3">
    <source>
        <dbReference type="JaponicusDB" id="SJAG_03733"/>
    </source>
</evidence>
<keyword evidence="4" id="KW-1185">Reference proteome</keyword>
<dbReference type="PANTHER" id="PTHR10855">
    <property type="entry name" value="26S PROTEASOME NON-ATPASE REGULATORY SUBUNIT 12/COP9 SIGNALOSOME COMPLEX SUBUNIT 4"/>
    <property type="match status" value="1"/>
</dbReference>
<dbReference type="eggNOG" id="KOG1497">
    <property type="taxonomic scope" value="Eukaryota"/>
</dbReference>
<dbReference type="OMA" id="KNIMHTV"/>
<dbReference type="GO" id="GO:0005737">
    <property type="term" value="C:cytoplasm"/>
    <property type="evidence" value="ECO:0000318"/>
    <property type="project" value="GO_Central"/>
</dbReference>
<dbReference type="SUPFAM" id="SSF46785">
    <property type="entry name" value="Winged helix' DNA-binding domain"/>
    <property type="match status" value="1"/>
</dbReference>
<dbReference type="HOGENOM" id="CLU_750396_0_0_1"/>
<evidence type="ECO:0000313" key="4">
    <source>
        <dbReference type="Proteomes" id="UP000001744"/>
    </source>
</evidence>
<dbReference type="InterPro" id="IPR040134">
    <property type="entry name" value="PSMD12/CSN4"/>
</dbReference>
<dbReference type="InterPro" id="IPR036390">
    <property type="entry name" value="WH_DNA-bd_sf"/>
</dbReference>
<dbReference type="PANTHER" id="PTHR10855:SF11">
    <property type="entry name" value="COP9 SIGNALOSOME COMPLEX SUBUNIT 4"/>
    <property type="match status" value="1"/>
</dbReference>
<dbReference type="InterPro" id="IPR000717">
    <property type="entry name" value="PCI_dom"/>
</dbReference>
<dbReference type="Gene3D" id="1.25.40.10">
    <property type="entry name" value="Tetratricopeptide repeat domain"/>
    <property type="match status" value="1"/>
</dbReference>
<dbReference type="VEuPathDB" id="FungiDB:SJAG_03733"/>
<dbReference type="SMART" id="SM00088">
    <property type="entry name" value="PINT"/>
    <property type="match status" value="1"/>
</dbReference>
<evidence type="ECO:0000259" key="1">
    <source>
        <dbReference type="PROSITE" id="PS50250"/>
    </source>
</evidence>
<feature type="domain" description="PCI" evidence="1">
    <location>
        <begin position="182"/>
        <end position="349"/>
    </location>
</feature>
<dbReference type="Pfam" id="PF01399">
    <property type="entry name" value="PCI"/>
    <property type="match status" value="1"/>
</dbReference>
<dbReference type="InterPro" id="IPR036388">
    <property type="entry name" value="WH-like_DNA-bd_sf"/>
</dbReference>
<dbReference type="SUPFAM" id="SSF48452">
    <property type="entry name" value="TPR-like"/>
    <property type="match status" value="1"/>
</dbReference>
<dbReference type="AlphaFoldDB" id="B6K2T5"/>
<dbReference type="GO" id="GO:0008541">
    <property type="term" value="C:proteasome regulatory particle, lid subcomplex"/>
    <property type="evidence" value="ECO:0000318"/>
    <property type="project" value="GO_Central"/>
</dbReference>
<dbReference type="PROSITE" id="PS50250">
    <property type="entry name" value="PCI"/>
    <property type="match status" value="1"/>
</dbReference>
<dbReference type="OrthoDB" id="295656at2759"/>
<reference evidence="2 4" key="1">
    <citation type="journal article" date="2011" name="Science">
        <title>Comparative functional genomics of the fission yeasts.</title>
        <authorList>
            <person name="Rhind N."/>
            <person name="Chen Z."/>
            <person name="Yassour M."/>
            <person name="Thompson D.A."/>
            <person name="Haas B.J."/>
            <person name="Habib N."/>
            <person name="Wapinski I."/>
            <person name="Roy S."/>
            <person name="Lin M.F."/>
            <person name="Heiman D.I."/>
            <person name="Young S.K."/>
            <person name="Furuya K."/>
            <person name="Guo Y."/>
            <person name="Pidoux A."/>
            <person name="Chen H.M."/>
            <person name="Robbertse B."/>
            <person name="Goldberg J.M."/>
            <person name="Aoki K."/>
            <person name="Bayne E.H."/>
            <person name="Berlin A.M."/>
            <person name="Desjardins C.A."/>
            <person name="Dobbs E."/>
            <person name="Dukaj L."/>
            <person name="Fan L."/>
            <person name="FitzGerald M.G."/>
            <person name="French C."/>
            <person name="Gujja S."/>
            <person name="Hansen K."/>
            <person name="Keifenheim D."/>
            <person name="Levin J.Z."/>
            <person name="Mosher R.A."/>
            <person name="Mueller C.A."/>
            <person name="Pfiffner J."/>
            <person name="Priest M."/>
            <person name="Russ C."/>
            <person name="Smialowska A."/>
            <person name="Swoboda P."/>
            <person name="Sykes S.M."/>
            <person name="Vaughn M."/>
            <person name="Vengrova S."/>
            <person name="Yoder R."/>
            <person name="Zeng Q."/>
            <person name="Allshire R."/>
            <person name="Baulcombe D."/>
            <person name="Birren B.W."/>
            <person name="Brown W."/>
            <person name="Ekwall K."/>
            <person name="Kellis M."/>
            <person name="Leatherwood J."/>
            <person name="Levin H."/>
            <person name="Margalit H."/>
            <person name="Martienssen R."/>
            <person name="Nieduszynski C.A."/>
            <person name="Spatafora J.W."/>
            <person name="Friedman N."/>
            <person name="Dalgaard J.Z."/>
            <person name="Baumann P."/>
            <person name="Niki H."/>
            <person name="Regev A."/>
            <person name="Nusbaum C."/>
        </authorList>
    </citation>
    <scope>NUCLEOTIDE SEQUENCE [LARGE SCALE GENOMIC DNA]</scope>
    <source>
        <strain evidence="4">yFS275 / FY16936</strain>
    </source>
</reference>
<protein>
    <submittedName>
        <fullName evidence="2">COP9/signalosome complex subunit Csn4</fullName>
    </submittedName>
</protein>
<gene>
    <name evidence="3" type="primary">csn4</name>
    <name evidence="2" type="ORF">SJAG_03733</name>
</gene>
<dbReference type="RefSeq" id="XP_002174868.1">
    <property type="nucleotide sequence ID" value="XM_002174832.1"/>
</dbReference>